<reference evidence="1 2" key="1">
    <citation type="journal article" date="2012" name="BMC Genomics">
        <title>Comparative genomics of the white-rot fungi, Phanerochaete carnosa and P. chrysosporium, to elucidate the genetic basis of the distinct wood types they colonize.</title>
        <authorList>
            <person name="Suzuki H."/>
            <person name="MacDonald J."/>
            <person name="Syed K."/>
            <person name="Salamov A."/>
            <person name="Hori C."/>
            <person name="Aerts A."/>
            <person name="Henrissat B."/>
            <person name="Wiebenga A."/>
            <person name="vanKuyk P.A."/>
            <person name="Barry K."/>
            <person name="Lindquist E."/>
            <person name="LaButti K."/>
            <person name="Lapidus A."/>
            <person name="Lucas S."/>
            <person name="Coutinho P."/>
            <person name="Gong Y."/>
            <person name="Samejima M."/>
            <person name="Mahadevan R."/>
            <person name="Abou-Zaid M."/>
            <person name="de Vries R.P."/>
            <person name="Igarashi K."/>
            <person name="Yadav J.S."/>
            <person name="Grigoriev I.V."/>
            <person name="Master E.R."/>
        </authorList>
    </citation>
    <scope>NUCLEOTIDE SEQUENCE [LARGE SCALE GENOMIC DNA]</scope>
    <source>
        <strain evidence="1 2">HHB-10118-sp</strain>
    </source>
</reference>
<dbReference type="AlphaFoldDB" id="K5WF77"/>
<dbReference type="InParanoid" id="K5WF77"/>
<proteinExistence type="predicted"/>
<evidence type="ECO:0000313" key="1">
    <source>
        <dbReference type="EMBL" id="EKM57739.1"/>
    </source>
</evidence>
<name>K5WF77_PHACS</name>
<accession>K5WF77</accession>
<dbReference type="EMBL" id="JH930470">
    <property type="protein sequence ID" value="EKM57739.1"/>
    <property type="molecule type" value="Genomic_DNA"/>
</dbReference>
<dbReference type="OrthoDB" id="2803161at2759"/>
<dbReference type="HOGENOM" id="CLU_1816478_0_0_1"/>
<dbReference type="Proteomes" id="UP000008370">
    <property type="component" value="Unassembled WGS sequence"/>
</dbReference>
<evidence type="ECO:0000313" key="2">
    <source>
        <dbReference type="Proteomes" id="UP000008370"/>
    </source>
</evidence>
<dbReference type="GeneID" id="18909534"/>
<organism evidence="1 2">
    <name type="scientific">Phanerochaete carnosa (strain HHB-10118-sp)</name>
    <name type="common">White-rot fungus</name>
    <name type="synonym">Peniophora carnosa</name>
    <dbReference type="NCBI Taxonomy" id="650164"/>
    <lineage>
        <taxon>Eukaryota</taxon>
        <taxon>Fungi</taxon>
        <taxon>Dikarya</taxon>
        <taxon>Basidiomycota</taxon>
        <taxon>Agaricomycotina</taxon>
        <taxon>Agaricomycetes</taxon>
        <taxon>Polyporales</taxon>
        <taxon>Phanerochaetaceae</taxon>
        <taxon>Phanerochaete</taxon>
    </lineage>
</organism>
<gene>
    <name evidence="1" type="ORF">PHACADRAFT_170949</name>
</gene>
<dbReference type="KEGG" id="pco:PHACADRAFT_170949"/>
<keyword evidence="2" id="KW-1185">Reference proteome</keyword>
<sequence>MASRYGKRWFGLTQELCLWAVHGLICCVPALTCRQIFEIVQSRPVMLDLLLDIAMVPRPAFYPETTADQIAAEILAIILQLPLGSIPGLEIPLQDAMKASFDDEWHATISVAGLLLERPQWLPKLLKIWKRLDKERFSELQE</sequence>
<protein>
    <submittedName>
        <fullName evidence="1">Uncharacterized protein</fullName>
    </submittedName>
</protein>
<dbReference type="RefSeq" id="XP_007393084.1">
    <property type="nucleotide sequence ID" value="XM_007393022.1"/>
</dbReference>